<gene>
    <name evidence="1" type="ORF">PanWU01x14_206460</name>
</gene>
<name>A0A2P5BVJ0_PARAD</name>
<sequence>MIRLSNLRKMCLVFGILHYPFCVNHSLELTVADNLGIRKFRLYSGDTGSTIELQKGQSWLSCKFDVHFIPKFLPAFKIEGKDEYDYQAGLGRRAP</sequence>
<evidence type="ECO:0000313" key="2">
    <source>
        <dbReference type="Proteomes" id="UP000237105"/>
    </source>
</evidence>
<reference evidence="2" key="1">
    <citation type="submission" date="2016-06" db="EMBL/GenBank/DDBJ databases">
        <title>Parallel loss of symbiosis genes in relatives of nitrogen-fixing non-legume Parasponia.</title>
        <authorList>
            <person name="Van Velzen R."/>
            <person name="Holmer R."/>
            <person name="Bu F."/>
            <person name="Rutten L."/>
            <person name="Van Zeijl A."/>
            <person name="Liu W."/>
            <person name="Santuari L."/>
            <person name="Cao Q."/>
            <person name="Sharma T."/>
            <person name="Shen D."/>
            <person name="Roswanjaya Y."/>
            <person name="Wardhani T."/>
            <person name="Kalhor M.S."/>
            <person name="Jansen J."/>
            <person name="Van den Hoogen J."/>
            <person name="Gungor B."/>
            <person name="Hartog M."/>
            <person name="Hontelez J."/>
            <person name="Verver J."/>
            <person name="Yang W.-C."/>
            <person name="Schijlen E."/>
            <person name="Repin R."/>
            <person name="Schilthuizen M."/>
            <person name="Schranz E."/>
            <person name="Heidstra R."/>
            <person name="Miyata K."/>
            <person name="Fedorova E."/>
            <person name="Kohlen W."/>
            <person name="Bisseling T."/>
            <person name="Smit S."/>
            <person name="Geurts R."/>
        </authorList>
    </citation>
    <scope>NUCLEOTIDE SEQUENCE [LARGE SCALE GENOMIC DNA]</scope>
    <source>
        <strain evidence="2">cv. WU1-14</strain>
    </source>
</reference>
<organism evidence="1 2">
    <name type="scientific">Parasponia andersonii</name>
    <name type="common">Sponia andersonii</name>
    <dbReference type="NCBI Taxonomy" id="3476"/>
    <lineage>
        <taxon>Eukaryota</taxon>
        <taxon>Viridiplantae</taxon>
        <taxon>Streptophyta</taxon>
        <taxon>Embryophyta</taxon>
        <taxon>Tracheophyta</taxon>
        <taxon>Spermatophyta</taxon>
        <taxon>Magnoliopsida</taxon>
        <taxon>eudicotyledons</taxon>
        <taxon>Gunneridae</taxon>
        <taxon>Pentapetalae</taxon>
        <taxon>rosids</taxon>
        <taxon>fabids</taxon>
        <taxon>Rosales</taxon>
        <taxon>Cannabaceae</taxon>
        <taxon>Parasponia</taxon>
    </lineage>
</organism>
<accession>A0A2P5BVJ0</accession>
<dbReference type="Proteomes" id="UP000237105">
    <property type="component" value="Unassembled WGS sequence"/>
</dbReference>
<dbReference type="EMBL" id="JXTB01000214">
    <property type="protein sequence ID" value="PON52804.1"/>
    <property type="molecule type" value="Genomic_DNA"/>
</dbReference>
<dbReference type="OrthoDB" id="10408871at2759"/>
<proteinExistence type="predicted"/>
<keyword evidence="2" id="KW-1185">Reference proteome</keyword>
<protein>
    <submittedName>
        <fullName evidence="1">Uncharacterized protein</fullName>
    </submittedName>
</protein>
<comment type="caution">
    <text evidence="1">The sequence shown here is derived from an EMBL/GenBank/DDBJ whole genome shotgun (WGS) entry which is preliminary data.</text>
</comment>
<evidence type="ECO:0000313" key="1">
    <source>
        <dbReference type="EMBL" id="PON52804.1"/>
    </source>
</evidence>
<dbReference type="AlphaFoldDB" id="A0A2P5BVJ0"/>